<feature type="region of interest" description="Disordered" evidence="1">
    <location>
        <begin position="49"/>
        <end position="83"/>
    </location>
</feature>
<dbReference type="Proteomes" id="UP000887565">
    <property type="component" value="Unplaced"/>
</dbReference>
<sequence>RASFAAQLKAATIDDPDAAAATAADVRDDNIESVEPALHVSLQKWEAANGAGGGSARRSNGGDATATTASAHDKTSRSQSATVIDRKCSKHIAWT</sequence>
<dbReference type="AlphaFoldDB" id="A0A915IY19"/>
<name>A0A915IY19_ROMCU</name>
<proteinExistence type="predicted"/>
<reference evidence="3" key="1">
    <citation type="submission" date="2022-11" db="UniProtKB">
        <authorList>
            <consortium name="WormBaseParasite"/>
        </authorList>
    </citation>
    <scope>IDENTIFICATION</scope>
</reference>
<evidence type="ECO:0000313" key="2">
    <source>
        <dbReference type="Proteomes" id="UP000887565"/>
    </source>
</evidence>
<evidence type="ECO:0000256" key="1">
    <source>
        <dbReference type="SAM" id="MobiDB-lite"/>
    </source>
</evidence>
<dbReference type="WBParaSite" id="nRc.2.0.1.t18728-RA">
    <property type="protein sequence ID" value="nRc.2.0.1.t18728-RA"/>
    <property type="gene ID" value="nRc.2.0.1.g18728"/>
</dbReference>
<protein>
    <submittedName>
        <fullName evidence="3">Uncharacterized protein</fullName>
    </submittedName>
</protein>
<organism evidence="2 3">
    <name type="scientific">Romanomermis culicivorax</name>
    <name type="common">Nematode worm</name>
    <dbReference type="NCBI Taxonomy" id="13658"/>
    <lineage>
        <taxon>Eukaryota</taxon>
        <taxon>Metazoa</taxon>
        <taxon>Ecdysozoa</taxon>
        <taxon>Nematoda</taxon>
        <taxon>Enoplea</taxon>
        <taxon>Dorylaimia</taxon>
        <taxon>Mermithida</taxon>
        <taxon>Mermithoidea</taxon>
        <taxon>Mermithidae</taxon>
        <taxon>Romanomermis</taxon>
    </lineage>
</organism>
<evidence type="ECO:0000313" key="3">
    <source>
        <dbReference type="WBParaSite" id="nRc.2.0.1.t18728-RA"/>
    </source>
</evidence>
<keyword evidence="2" id="KW-1185">Reference proteome</keyword>
<accession>A0A915IY19</accession>